<dbReference type="RefSeq" id="WP_103547240.1">
    <property type="nucleotide sequence ID" value="NZ_JBHJSK010000002.1"/>
</dbReference>
<feature type="region of interest" description="Disordered" evidence="3">
    <location>
        <begin position="311"/>
        <end position="335"/>
    </location>
</feature>
<evidence type="ECO:0000259" key="4">
    <source>
        <dbReference type="SMART" id="SM00642"/>
    </source>
</evidence>
<dbReference type="InterPro" id="IPR006047">
    <property type="entry name" value="GH13_cat_dom"/>
</dbReference>
<evidence type="ECO:0000256" key="3">
    <source>
        <dbReference type="SAM" id="MobiDB-lite"/>
    </source>
</evidence>
<accession>A0A2I0SYE6</accession>
<evidence type="ECO:0000313" key="5">
    <source>
        <dbReference type="EMBL" id="PKT74930.1"/>
    </source>
</evidence>
<evidence type="ECO:0000256" key="2">
    <source>
        <dbReference type="ARBA" id="ARBA00023295"/>
    </source>
</evidence>
<dbReference type="GO" id="GO:0016798">
    <property type="term" value="F:hydrolase activity, acting on glycosyl bonds"/>
    <property type="evidence" value="ECO:0007669"/>
    <property type="project" value="UniProtKB-KW"/>
</dbReference>
<dbReference type="PANTHER" id="PTHR10357:SF210">
    <property type="entry name" value="MALTODEXTRIN GLUCOSIDASE"/>
    <property type="match status" value="1"/>
</dbReference>
<dbReference type="OrthoDB" id="9802433at2"/>
<evidence type="ECO:0000313" key="6">
    <source>
        <dbReference type="Proteomes" id="UP000236178"/>
    </source>
</evidence>
<keyword evidence="1" id="KW-0378">Hydrolase</keyword>
<proteinExistence type="predicted"/>
<dbReference type="Gene3D" id="3.20.20.80">
    <property type="entry name" value="Glycosidases"/>
    <property type="match status" value="2"/>
</dbReference>
<comment type="caution">
    <text evidence="5">The sequence shown here is derived from an EMBL/GenBank/DDBJ whole genome shotgun (WGS) entry which is preliminary data.</text>
</comment>
<feature type="compositionally biased region" description="Basic and acidic residues" evidence="3">
    <location>
        <begin position="311"/>
        <end position="322"/>
    </location>
</feature>
<dbReference type="SUPFAM" id="SSF51445">
    <property type="entry name" value="(Trans)glycosidases"/>
    <property type="match status" value="1"/>
</dbReference>
<dbReference type="Proteomes" id="UP000236178">
    <property type="component" value="Unassembled WGS sequence"/>
</dbReference>
<name>A0A2I0SYE6_9ACTN</name>
<dbReference type="EMBL" id="PJOS01000001">
    <property type="protein sequence ID" value="PKT74930.1"/>
    <property type="molecule type" value="Genomic_DNA"/>
</dbReference>
<dbReference type="AlphaFoldDB" id="A0A2I0SYE6"/>
<protein>
    <submittedName>
        <fullName evidence="5">Alpha-amylase</fullName>
    </submittedName>
</protein>
<keyword evidence="6" id="KW-1185">Reference proteome</keyword>
<feature type="domain" description="Glycosyl hydrolase family 13 catalytic" evidence="4">
    <location>
        <begin position="11"/>
        <end position="351"/>
    </location>
</feature>
<keyword evidence="2" id="KW-0326">Glycosidase</keyword>
<dbReference type="PANTHER" id="PTHR10357">
    <property type="entry name" value="ALPHA-AMYLASE FAMILY MEMBER"/>
    <property type="match status" value="1"/>
</dbReference>
<dbReference type="SMART" id="SM00642">
    <property type="entry name" value="Aamy"/>
    <property type="match status" value="1"/>
</dbReference>
<dbReference type="InterPro" id="IPR045857">
    <property type="entry name" value="O16G_dom_2"/>
</dbReference>
<dbReference type="Pfam" id="PF00128">
    <property type="entry name" value="Alpha-amylase"/>
    <property type="match status" value="1"/>
</dbReference>
<dbReference type="GO" id="GO:0005975">
    <property type="term" value="P:carbohydrate metabolic process"/>
    <property type="evidence" value="ECO:0007669"/>
    <property type="project" value="InterPro"/>
</dbReference>
<gene>
    <name evidence="5" type="ORF">CW362_00605</name>
</gene>
<organism evidence="5 6">
    <name type="scientific">Streptomyces populi</name>
    <dbReference type="NCBI Taxonomy" id="2058924"/>
    <lineage>
        <taxon>Bacteria</taxon>
        <taxon>Bacillati</taxon>
        <taxon>Actinomycetota</taxon>
        <taxon>Actinomycetes</taxon>
        <taxon>Kitasatosporales</taxon>
        <taxon>Streptomycetaceae</taxon>
        <taxon>Streptomyces</taxon>
    </lineage>
</organism>
<dbReference type="InterPro" id="IPR017853">
    <property type="entry name" value="GH"/>
</dbReference>
<reference evidence="5 6" key="1">
    <citation type="submission" date="2017-12" db="EMBL/GenBank/DDBJ databases">
        <title>Streptomyces populusis sp. nov., a novel endophytic actinobacterium isolated from stems of Populus adenopoda Maxim.</title>
        <authorList>
            <person name="Wang Z."/>
        </authorList>
    </citation>
    <scope>NUCLEOTIDE SEQUENCE [LARGE SCALE GENOMIC DNA]</scope>
    <source>
        <strain evidence="5 6">A249</strain>
    </source>
</reference>
<dbReference type="Gene3D" id="3.90.400.10">
    <property type="entry name" value="Oligo-1,6-glucosidase, Domain 2"/>
    <property type="match status" value="1"/>
</dbReference>
<evidence type="ECO:0000256" key="1">
    <source>
        <dbReference type="ARBA" id="ARBA00022801"/>
    </source>
</evidence>
<sequence length="438" mass="47321">MSWPDHAIWWHVHPLSFLGAEPDALPAGAPARHRLPALADWLDHLVGLGCNGLALGPVFAAETHGYDTTDHFRVDPRLGTEADLADLVDRAASRGVRVLLDGVFNHVGRSFAPFADVARHGTASPYADWFVPEGGDFRTFEGHRHLVALNHASPAVADHVVEVLGHWLDRGVDGWRLDAAYAVPRPFWRTVTDRVRARHPGVWFSGEVIHGDYAAYVAEGGLDTVTQYELWKAIWSSLNDRNPHELAWALERHNAMIDTFAPQTFVGNHDVTRLASRLEEPRHLAHALAVLFTVGGTPSIYAGDERAREGVKEDRVGGDDAVRPAFPRSPSGLGAEGLPVQRLHQTLVGARRRHPWLVRARTRIHTLGGTALSYTLAAPGSGSTVAVALNFGPAPVTAGIPAAAWTPVAGDSSVDSATGVVSLSPTGWFIATTPESLH</sequence>